<dbReference type="InterPro" id="IPR035979">
    <property type="entry name" value="RBD_domain_sf"/>
</dbReference>
<dbReference type="CDD" id="cd12453">
    <property type="entry name" value="RRM1_RIM4_like"/>
    <property type="match status" value="1"/>
</dbReference>
<proteinExistence type="predicted"/>
<dbReference type="Gene3D" id="3.30.70.330">
    <property type="match status" value="2"/>
</dbReference>
<feature type="domain" description="RRM" evidence="3">
    <location>
        <begin position="169"/>
        <end position="248"/>
    </location>
</feature>
<dbReference type="OrthoDB" id="410044at2759"/>
<dbReference type="Proteomes" id="UP000646827">
    <property type="component" value="Unassembled WGS sequence"/>
</dbReference>
<evidence type="ECO:0000256" key="2">
    <source>
        <dbReference type="SAM" id="MobiDB-lite"/>
    </source>
</evidence>
<dbReference type="EMBL" id="JAEPRB010000100">
    <property type="protein sequence ID" value="KAG2221774.1"/>
    <property type="molecule type" value="Genomic_DNA"/>
</dbReference>
<dbReference type="SUPFAM" id="SSF54928">
    <property type="entry name" value="RNA-binding domain, RBD"/>
    <property type="match status" value="2"/>
</dbReference>
<dbReference type="SMART" id="SM00360">
    <property type="entry name" value="RRM"/>
    <property type="match status" value="3"/>
</dbReference>
<dbReference type="CDD" id="cd00590">
    <property type="entry name" value="RRM_SF"/>
    <property type="match status" value="1"/>
</dbReference>
<dbReference type="PROSITE" id="PS50102">
    <property type="entry name" value="RRM"/>
    <property type="match status" value="2"/>
</dbReference>
<dbReference type="InterPro" id="IPR034352">
    <property type="entry name" value="Rim4_RRM1"/>
</dbReference>
<protein>
    <recommendedName>
        <fullName evidence="3">RRM domain-containing protein</fullName>
    </recommendedName>
</protein>
<dbReference type="PANTHER" id="PTHR23147">
    <property type="entry name" value="SERINE/ARGININE RICH SPLICING FACTOR"/>
    <property type="match status" value="1"/>
</dbReference>
<feature type="domain" description="RRM" evidence="3">
    <location>
        <begin position="375"/>
        <end position="452"/>
    </location>
</feature>
<dbReference type="GO" id="GO:0003723">
    <property type="term" value="F:RNA binding"/>
    <property type="evidence" value="ECO:0007669"/>
    <property type="project" value="UniProtKB-UniRule"/>
</dbReference>
<evidence type="ECO:0000256" key="1">
    <source>
        <dbReference type="PROSITE-ProRule" id="PRU00176"/>
    </source>
</evidence>
<accession>A0A8H7S1D4</accession>
<dbReference type="InterPro" id="IPR000504">
    <property type="entry name" value="RRM_dom"/>
</dbReference>
<keyword evidence="1" id="KW-0694">RNA-binding</keyword>
<feature type="compositionally biased region" description="Polar residues" evidence="2">
    <location>
        <begin position="910"/>
        <end position="922"/>
    </location>
</feature>
<organism evidence="4 5">
    <name type="scientific">Circinella minor</name>
    <dbReference type="NCBI Taxonomy" id="1195481"/>
    <lineage>
        <taxon>Eukaryota</taxon>
        <taxon>Fungi</taxon>
        <taxon>Fungi incertae sedis</taxon>
        <taxon>Mucoromycota</taxon>
        <taxon>Mucoromycotina</taxon>
        <taxon>Mucoromycetes</taxon>
        <taxon>Mucorales</taxon>
        <taxon>Lichtheimiaceae</taxon>
        <taxon>Circinella</taxon>
    </lineage>
</organism>
<feature type="compositionally biased region" description="Basic and acidic residues" evidence="2">
    <location>
        <begin position="527"/>
        <end position="560"/>
    </location>
</feature>
<feature type="region of interest" description="Disordered" evidence="2">
    <location>
        <begin position="1"/>
        <end position="21"/>
    </location>
</feature>
<feature type="region of interest" description="Disordered" evidence="2">
    <location>
        <begin position="731"/>
        <end position="751"/>
    </location>
</feature>
<feature type="region of interest" description="Disordered" evidence="2">
    <location>
        <begin position="864"/>
        <end position="929"/>
    </location>
</feature>
<feature type="compositionally biased region" description="Polar residues" evidence="2">
    <location>
        <begin position="864"/>
        <end position="895"/>
    </location>
</feature>
<keyword evidence="5" id="KW-1185">Reference proteome</keyword>
<feature type="compositionally biased region" description="Polar residues" evidence="2">
    <location>
        <begin position="567"/>
        <end position="586"/>
    </location>
</feature>
<reference evidence="4 5" key="1">
    <citation type="submission" date="2020-12" db="EMBL/GenBank/DDBJ databases">
        <title>Metabolic potential, ecology and presence of endohyphal bacteria is reflected in genomic diversity of Mucoromycotina.</title>
        <authorList>
            <person name="Muszewska A."/>
            <person name="Okrasinska A."/>
            <person name="Steczkiewicz K."/>
            <person name="Drgas O."/>
            <person name="Orlowska M."/>
            <person name="Perlinska-Lenart U."/>
            <person name="Aleksandrzak-Piekarczyk T."/>
            <person name="Szatraj K."/>
            <person name="Zielenkiewicz U."/>
            <person name="Pilsyk S."/>
            <person name="Malc E."/>
            <person name="Mieczkowski P."/>
            <person name="Kruszewska J.S."/>
            <person name="Biernat P."/>
            <person name="Pawlowska J."/>
        </authorList>
    </citation>
    <scope>NUCLEOTIDE SEQUENCE [LARGE SCALE GENOMIC DNA]</scope>
    <source>
        <strain evidence="4 5">CBS 142.35</strain>
    </source>
</reference>
<name>A0A8H7S1D4_9FUNG</name>
<evidence type="ECO:0000313" key="5">
    <source>
        <dbReference type="Proteomes" id="UP000646827"/>
    </source>
</evidence>
<comment type="caution">
    <text evidence="4">The sequence shown here is derived from an EMBL/GenBank/DDBJ whole genome shotgun (WGS) entry which is preliminary data.</text>
</comment>
<evidence type="ECO:0000313" key="4">
    <source>
        <dbReference type="EMBL" id="KAG2221774.1"/>
    </source>
</evidence>
<dbReference type="InterPro" id="IPR050907">
    <property type="entry name" value="SRSF"/>
</dbReference>
<dbReference type="AlphaFoldDB" id="A0A8H7S1D4"/>
<dbReference type="InterPro" id="IPR012677">
    <property type="entry name" value="Nucleotide-bd_a/b_plait_sf"/>
</dbReference>
<sequence length="929" mass="105201">MTPQQVISPTSSSSVPVSPSMVQHQKINNNNKKKGGSYDNSSIINNNNDNEDLLIISNMDNHQHHRRRYSLSRQSLQDVSNNYESLSYSDDNNLIDLTSQESLQSSTDTVTTFSYPAHQEEVKDGLKKGNGTADISSDIMDYQSNNNNNNNNIEQFKEDKINERGNPAACIFVASLTKGKNDEELNVSVTKHFEQWGSLLNVKVLKDWLGRPYAFVQFERIQDANTALTEAPGTLLDGRNIRCEPARVNRTISISSCGPPLILQQIQIELAEFGKIEDITVLHNYPLPTNNNSGNNVGECIFVKYCYRDDAVKAFLTLSKMNQKWCIEWASNLDTTMGKHNAQVTHSTSDLTIGNFNGNNNDNNGRGRSFSQERVNIFIGNLFDDIIEENLKERFKKYGIILDLRIIRKTIPFKRVFAFIRYKDYTEAKKAIQMENGLEWHSRKLRVSYREPRESPIGFGFNRRITMERPHPPGLGFPASEHQYLISNNNIKKKMSATTLSNNKLKVEENEMNKNKNSSKDSTWSSDNKKNMNGENDKEQEQQQQQRADEKTATDNDEQRQQQQQQKSINNNNKTSKAIHQKQQQQCVDNNFSSLSTIPPPPPLPPLHNVGMNRGYMKLPPGGDHLYHPVTHRHPHQQHYMTPTIYDPSIYPPLVMNPKDQQQAPMMFGSMQDAGTTLLEGNVNSAQNTIENNLIFVPGHYDYTSGIYYGPCYHSVSTPLLTNGPPSLVSSSTATTTATTTPSTLPVTTPPIDTLATNAINDMFNNHHHNGKTNGFSDNYNNYKQSSMQRTSMNHNKNNGILPTASGYYYMMPPPLLPLHQQGHSPHNHQSMYHQLQTNLPSTALHHPYHHSMNHFINGDYNNNKYTRTSNTTSMPLSPMNEQNNKQQRMDSTMNKKGCADSTKKMAIPSPTTTNNNKNASEQQQQQQP</sequence>
<evidence type="ECO:0000259" key="3">
    <source>
        <dbReference type="PROSITE" id="PS50102"/>
    </source>
</evidence>
<gene>
    <name evidence="4" type="ORF">INT45_003414</name>
</gene>
<dbReference type="Pfam" id="PF00076">
    <property type="entry name" value="RRM_1"/>
    <property type="match status" value="2"/>
</dbReference>
<feature type="region of interest" description="Disordered" evidence="2">
    <location>
        <begin position="506"/>
        <end position="586"/>
    </location>
</feature>